<dbReference type="PANTHER" id="PTHR33021:SF13">
    <property type="entry name" value="OS09G0557900 PROTEIN"/>
    <property type="match status" value="1"/>
</dbReference>
<dbReference type="EMBL" id="KI393807">
    <property type="protein sequence ID" value="ERN07036.1"/>
    <property type="molecule type" value="Genomic_DNA"/>
</dbReference>
<keyword evidence="9" id="KW-1185">Reference proteome</keyword>
<dbReference type="InterPro" id="IPR003245">
    <property type="entry name" value="Phytocyanin_dom"/>
</dbReference>
<reference evidence="9" key="1">
    <citation type="journal article" date="2013" name="Science">
        <title>The Amborella genome and the evolution of flowering plants.</title>
        <authorList>
            <consortium name="Amborella Genome Project"/>
        </authorList>
    </citation>
    <scope>NUCLEOTIDE SEQUENCE [LARGE SCALE GENOMIC DNA]</scope>
</reference>
<accession>W1PHC9</accession>
<evidence type="ECO:0000259" key="7">
    <source>
        <dbReference type="PROSITE" id="PS51485"/>
    </source>
</evidence>
<evidence type="ECO:0000313" key="9">
    <source>
        <dbReference type="Proteomes" id="UP000017836"/>
    </source>
</evidence>
<feature type="chain" id="PRO_5004807412" description="Phytocyanin domain-containing protein" evidence="6">
    <location>
        <begin position="26"/>
        <end position="165"/>
    </location>
</feature>
<name>W1PHC9_AMBTC</name>
<feature type="signal peptide" evidence="6">
    <location>
        <begin position="1"/>
        <end position="25"/>
    </location>
</feature>
<keyword evidence="3" id="KW-0325">Glycoprotein</keyword>
<dbReference type="Proteomes" id="UP000017836">
    <property type="component" value="Unassembled WGS sequence"/>
</dbReference>
<dbReference type="OrthoDB" id="2012289at2759"/>
<evidence type="ECO:0000313" key="8">
    <source>
        <dbReference type="EMBL" id="ERN07036.1"/>
    </source>
</evidence>
<evidence type="ECO:0000256" key="5">
    <source>
        <dbReference type="ARBA" id="ARBA00037626"/>
    </source>
</evidence>
<dbReference type="GO" id="GO:0009055">
    <property type="term" value="F:electron transfer activity"/>
    <property type="evidence" value="ECO:0007669"/>
    <property type="project" value="InterPro"/>
</dbReference>
<evidence type="ECO:0000256" key="1">
    <source>
        <dbReference type="ARBA" id="ARBA00022729"/>
    </source>
</evidence>
<dbReference type="FunFam" id="2.60.40.420:FF:000018">
    <property type="entry name" value="Lamin-like protein"/>
    <property type="match status" value="1"/>
</dbReference>
<keyword evidence="1 6" id="KW-0732">Signal</keyword>
<gene>
    <name evidence="8" type="ORF">AMTR_s00019p00024490</name>
</gene>
<sequence length="165" mass="18318">MEPALIFRRLFVAIVIFAVALPANATDHIVGDNHGWNPGINYTLWAGNHTFFVGDLISFRYQRNQYNVYMVNKTGYDNCTLEGALGNWSSGKDFIELNESKRYYFICGNGLCFGGMKVTVFVAELPTSPPPSHYNNHTSGAQSILRQFASTVPGILAGIFTGIWI</sequence>
<dbReference type="InterPro" id="IPR008972">
    <property type="entry name" value="Cupredoxin"/>
</dbReference>
<dbReference type="Gene3D" id="2.60.40.420">
    <property type="entry name" value="Cupredoxins - blue copper proteins"/>
    <property type="match status" value="1"/>
</dbReference>
<comment type="function">
    <text evidence="5">May act as a carbohydrate transporter.</text>
</comment>
<evidence type="ECO:0000256" key="6">
    <source>
        <dbReference type="SAM" id="SignalP"/>
    </source>
</evidence>
<evidence type="ECO:0000256" key="4">
    <source>
        <dbReference type="ARBA" id="ARBA00035011"/>
    </source>
</evidence>
<dbReference type="AlphaFoldDB" id="W1PHC9"/>
<dbReference type="CDD" id="cd11017">
    <property type="entry name" value="Phytocyanin_like_1"/>
    <property type="match status" value="1"/>
</dbReference>
<proteinExistence type="inferred from homology"/>
<feature type="domain" description="Phytocyanin" evidence="7">
    <location>
        <begin position="26"/>
        <end position="124"/>
    </location>
</feature>
<dbReference type="SUPFAM" id="SSF49503">
    <property type="entry name" value="Cupredoxins"/>
    <property type="match status" value="1"/>
</dbReference>
<dbReference type="InterPro" id="IPR039391">
    <property type="entry name" value="Phytocyanin-like"/>
</dbReference>
<dbReference type="GO" id="GO:0005886">
    <property type="term" value="C:plasma membrane"/>
    <property type="evidence" value="ECO:0000318"/>
    <property type="project" value="GO_Central"/>
</dbReference>
<dbReference type="PANTHER" id="PTHR33021">
    <property type="entry name" value="BLUE COPPER PROTEIN"/>
    <property type="match status" value="1"/>
</dbReference>
<comment type="similarity">
    <text evidence="4">Belongs to the early nodulin-like (ENODL) family.</text>
</comment>
<dbReference type="Pfam" id="PF02298">
    <property type="entry name" value="Cu_bind_like"/>
    <property type="match status" value="1"/>
</dbReference>
<dbReference type="eggNOG" id="ENOG502S1MH">
    <property type="taxonomic scope" value="Eukaryota"/>
</dbReference>
<evidence type="ECO:0000256" key="2">
    <source>
        <dbReference type="ARBA" id="ARBA00023157"/>
    </source>
</evidence>
<evidence type="ECO:0000256" key="3">
    <source>
        <dbReference type="ARBA" id="ARBA00023180"/>
    </source>
</evidence>
<dbReference type="Gramene" id="ERN07036">
    <property type="protein sequence ID" value="ERN07036"/>
    <property type="gene ID" value="AMTR_s00019p00024490"/>
</dbReference>
<dbReference type="HOGENOM" id="CLU_058719_3_1_1"/>
<dbReference type="OMA" id="YNNCTIE"/>
<dbReference type="PROSITE" id="PS51485">
    <property type="entry name" value="PHYTOCYANIN"/>
    <property type="match status" value="1"/>
</dbReference>
<organism evidence="8 9">
    <name type="scientific">Amborella trichopoda</name>
    <dbReference type="NCBI Taxonomy" id="13333"/>
    <lineage>
        <taxon>Eukaryota</taxon>
        <taxon>Viridiplantae</taxon>
        <taxon>Streptophyta</taxon>
        <taxon>Embryophyta</taxon>
        <taxon>Tracheophyta</taxon>
        <taxon>Spermatophyta</taxon>
        <taxon>Magnoliopsida</taxon>
        <taxon>Amborellales</taxon>
        <taxon>Amborellaceae</taxon>
        <taxon>Amborella</taxon>
    </lineage>
</organism>
<protein>
    <recommendedName>
        <fullName evidence="7">Phytocyanin domain-containing protein</fullName>
    </recommendedName>
</protein>
<dbReference type="KEGG" id="atr:18435248"/>
<keyword evidence="2" id="KW-1015">Disulfide bond</keyword>